<organism evidence="2 3">
    <name type="scientific">Punica granatum</name>
    <name type="common">Pomegranate</name>
    <dbReference type="NCBI Taxonomy" id="22663"/>
    <lineage>
        <taxon>Eukaryota</taxon>
        <taxon>Viridiplantae</taxon>
        <taxon>Streptophyta</taxon>
        <taxon>Embryophyta</taxon>
        <taxon>Tracheophyta</taxon>
        <taxon>Spermatophyta</taxon>
        <taxon>Magnoliopsida</taxon>
        <taxon>eudicotyledons</taxon>
        <taxon>Gunneridae</taxon>
        <taxon>Pentapetalae</taxon>
        <taxon>rosids</taxon>
        <taxon>malvids</taxon>
        <taxon>Myrtales</taxon>
        <taxon>Lythraceae</taxon>
        <taxon>Punica</taxon>
    </lineage>
</organism>
<evidence type="ECO:0000313" key="2">
    <source>
        <dbReference type="EMBL" id="PKI46122.1"/>
    </source>
</evidence>
<dbReference type="Proteomes" id="UP000233551">
    <property type="component" value="Unassembled WGS sequence"/>
</dbReference>
<accession>A0A2I0IQ43</accession>
<proteinExistence type="predicted"/>
<dbReference type="AlphaFoldDB" id="A0A2I0IQ43"/>
<sequence>MNRSDRTHPKEKPPGRALGRTGRVGLNGFGLGLRSKRNGPRPVSRKAVEIAENGGDGGSCPWTPRFQPIIEENREYPRFGGSGPAGITGSR</sequence>
<feature type="compositionally biased region" description="Basic and acidic residues" evidence="1">
    <location>
        <begin position="1"/>
        <end position="14"/>
    </location>
</feature>
<evidence type="ECO:0000256" key="1">
    <source>
        <dbReference type="SAM" id="MobiDB-lite"/>
    </source>
</evidence>
<name>A0A2I0IQ43_PUNGR</name>
<comment type="caution">
    <text evidence="2">The sequence shown here is derived from an EMBL/GenBank/DDBJ whole genome shotgun (WGS) entry which is preliminary data.</text>
</comment>
<gene>
    <name evidence="2" type="ORF">CRG98_033517</name>
</gene>
<keyword evidence="3" id="KW-1185">Reference proteome</keyword>
<protein>
    <submittedName>
        <fullName evidence="2">Uncharacterized protein</fullName>
    </submittedName>
</protein>
<dbReference type="EMBL" id="PGOL01002673">
    <property type="protein sequence ID" value="PKI46122.1"/>
    <property type="molecule type" value="Genomic_DNA"/>
</dbReference>
<evidence type="ECO:0000313" key="3">
    <source>
        <dbReference type="Proteomes" id="UP000233551"/>
    </source>
</evidence>
<feature type="region of interest" description="Disordered" evidence="1">
    <location>
        <begin position="1"/>
        <end position="44"/>
    </location>
</feature>
<reference evidence="2 3" key="1">
    <citation type="submission" date="2017-11" db="EMBL/GenBank/DDBJ databases">
        <title>De-novo sequencing of pomegranate (Punica granatum L.) genome.</title>
        <authorList>
            <person name="Akparov Z."/>
            <person name="Amiraslanov A."/>
            <person name="Hajiyeva S."/>
            <person name="Abbasov M."/>
            <person name="Kaur K."/>
            <person name="Hamwieh A."/>
            <person name="Solovyev V."/>
            <person name="Salamov A."/>
            <person name="Braich B."/>
            <person name="Kosarev P."/>
            <person name="Mahmoud A."/>
            <person name="Hajiyev E."/>
            <person name="Babayeva S."/>
            <person name="Izzatullayeva V."/>
            <person name="Mammadov A."/>
            <person name="Mammadov A."/>
            <person name="Sharifova S."/>
            <person name="Ojaghi J."/>
            <person name="Eynullazada K."/>
            <person name="Bayramov B."/>
            <person name="Abdulazimova A."/>
            <person name="Shahmuradov I."/>
        </authorList>
    </citation>
    <scope>NUCLEOTIDE SEQUENCE [LARGE SCALE GENOMIC DNA]</scope>
    <source>
        <strain evidence="3">cv. AG2017</strain>
        <tissue evidence="2">Leaf</tissue>
    </source>
</reference>